<gene>
    <name evidence="3" type="ORF">PBRA_001290</name>
    <name evidence="4" type="ORF">PLBR_LOCUS4603</name>
</gene>
<evidence type="ECO:0000313" key="5">
    <source>
        <dbReference type="Proteomes" id="UP000039324"/>
    </source>
</evidence>
<dbReference type="CDD" id="cd02440">
    <property type="entry name" value="AdoMet_MTases"/>
    <property type="match status" value="1"/>
</dbReference>
<sequence>MPSAARRSTTAPNRQVNRGFQARHLIAFSSVAVALVSSFIVFWRSGAPRCPPAPDAMTTVYCGVDLAAFASGDGNVIQVVNSKWSPDERADHIVQTWIDLSDGSTLQYIEAIAQAVIEDATSPNVLLLGLGGGSLPFLLSKSTINYTLTAVDISNDALEITRRFVVPDDGVRVRYVCDNAFAFLADAPSDAFDIVISDVYIGSKSGIGRTSAMTFFAEAYRVLKSTGATFIMNCFDMGNALDRSNAVADTLRTVFDDVALYQVDDELDSNILLLAWKGDHDDEEQPRAAAAHPEKDPAT</sequence>
<keyword evidence="5" id="KW-1185">Reference proteome</keyword>
<evidence type="ECO:0000313" key="3">
    <source>
        <dbReference type="EMBL" id="CEO99384.1"/>
    </source>
</evidence>
<feature type="domain" description="Methyltransferase" evidence="2">
    <location>
        <begin position="125"/>
        <end position="227"/>
    </location>
</feature>
<accession>A0A0G4IW77</accession>
<keyword evidence="1" id="KW-0472">Membrane</keyword>
<evidence type="ECO:0000313" key="4">
    <source>
        <dbReference type="EMBL" id="SPQ97388.1"/>
    </source>
</evidence>
<dbReference type="AlphaFoldDB" id="A0A0G4IW77"/>
<proteinExistence type="predicted"/>
<geneLocation type="mitochondrion" evidence="4"/>
<dbReference type="Proteomes" id="UP000039324">
    <property type="component" value="Unassembled WGS sequence"/>
</dbReference>
<reference evidence="4 6" key="2">
    <citation type="submission" date="2018-03" db="EMBL/GenBank/DDBJ databases">
        <authorList>
            <person name="Fogelqvist J."/>
        </authorList>
    </citation>
    <scope>NUCLEOTIDE SEQUENCE [LARGE SCALE GENOMIC DNA]</scope>
</reference>
<dbReference type="Gene3D" id="3.40.50.150">
    <property type="entry name" value="Vaccinia Virus protein VP39"/>
    <property type="match status" value="1"/>
</dbReference>
<evidence type="ECO:0000313" key="6">
    <source>
        <dbReference type="Proteomes" id="UP000290189"/>
    </source>
</evidence>
<keyword evidence="1" id="KW-1133">Transmembrane helix</keyword>
<keyword evidence="4" id="KW-0496">Mitochondrion</keyword>
<evidence type="ECO:0000259" key="2">
    <source>
        <dbReference type="Pfam" id="PF13649"/>
    </source>
</evidence>
<dbReference type="SUPFAM" id="SSF53335">
    <property type="entry name" value="S-adenosyl-L-methionine-dependent methyltransferases"/>
    <property type="match status" value="1"/>
</dbReference>
<keyword evidence="1" id="KW-0812">Transmembrane</keyword>
<protein>
    <recommendedName>
        <fullName evidence="2">Methyltransferase domain-containing protein</fullName>
    </recommendedName>
</protein>
<reference evidence="3 5" key="1">
    <citation type="submission" date="2015-02" db="EMBL/GenBank/DDBJ databases">
        <authorList>
            <person name="Chooi Y.-H."/>
        </authorList>
    </citation>
    <scope>NUCLEOTIDE SEQUENCE [LARGE SCALE GENOMIC DNA]</scope>
    <source>
        <strain evidence="3">E3</strain>
    </source>
</reference>
<dbReference type="InterPro" id="IPR041698">
    <property type="entry name" value="Methyltransf_25"/>
</dbReference>
<name>A0A0G4IW77_PLABS</name>
<organism evidence="3 5">
    <name type="scientific">Plasmodiophora brassicae</name>
    <name type="common">Clubroot disease agent</name>
    <dbReference type="NCBI Taxonomy" id="37360"/>
    <lineage>
        <taxon>Eukaryota</taxon>
        <taxon>Sar</taxon>
        <taxon>Rhizaria</taxon>
        <taxon>Endomyxa</taxon>
        <taxon>Phytomyxea</taxon>
        <taxon>Plasmodiophorida</taxon>
        <taxon>Plasmodiophoridae</taxon>
        <taxon>Plasmodiophora</taxon>
    </lineage>
</organism>
<evidence type="ECO:0000256" key="1">
    <source>
        <dbReference type="SAM" id="Phobius"/>
    </source>
</evidence>
<dbReference type="Proteomes" id="UP000290189">
    <property type="component" value="Unassembled WGS sequence"/>
</dbReference>
<dbReference type="EMBL" id="CDSF01000090">
    <property type="protein sequence ID" value="CEO99384.1"/>
    <property type="molecule type" value="Genomic_DNA"/>
</dbReference>
<feature type="transmembrane region" description="Helical" evidence="1">
    <location>
        <begin position="24"/>
        <end position="43"/>
    </location>
</feature>
<dbReference type="EMBL" id="OVEO01000007">
    <property type="protein sequence ID" value="SPQ97388.1"/>
    <property type="molecule type" value="Genomic_DNA"/>
</dbReference>
<dbReference type="InterPro" id="IPR029063">
    <property type="entry name" value="SAM-dependent_MTases_sf"/>
</dbReference>
<dbReference type="Pfam" id="PF13649">
    <property type="entry name" value="Methyltransf_25"/>
    <property type="match status" value="1"/>
</dbReference>